<sequence length="130" mass="13795">MGLTRYGHAAVIDARPFCNLRTISVPPRVRPEDAPGNGEHDLATFPSTTMSSMLPRSRQTVASRSRSEAWPLPPPRCGTQLVARGHAANMVAFIVTTYGNVCARTCASSGLGLRATLPACAMVLSPGFGR</sequence>
<feature type="region of interest" description="Disordered" evidence="1">
    <location>
        <begin position="28"/>
        <end position="75"/>
    </location>
</feature>
<comment type="caution">
    <text evidence="2">The sequence shown here is derived from an EMBL/GenBank/DDBJ whole genome shotgun (WGS) entry which is preliminary data.</text>
</comment>
<reference evidence="3" key="1">
    <citation type="journal article" date="2019" name="Nat. Commun.">
        <title>Expansion of phycobilisome linker gene families in mesophilic red algae.</title>
        <authorList>
            <person name="Lee J."/>
            <person name="Kim D."/>
            <person name="Bhattacharya D."/>
            <person name="Yoon H.S."/>
        </authorList>
    </citation>
    <scope>NUCLEOTIDE SEQUENCE [LARGE SCALE GENOMIC DNA]</scope>
    <source>
        <strain evidence="3">CCMP 1328</strain>
    </source>
</reference>
<organism evidence="2 3">
    <name type="scientific">Porphyridium purpureum</name>
    <name type="common">Red alga</name>
    <name type="synonym">Porphyridium cruentum</name>
    <dbReference type="NCBI Taxonomy" id="35688"/>
    <lineage>
        <taxon>Eukaryota</taxon>
        <taxon>Rhodophyta</taxon>
        <taxon>Bangiophyceae</taxon>
        <taxon>Porphyridiales</taxon>
        <taxon>Porphyridiaceae</taxon>
        <taxon>Porphyridium</taxon>
    </lineage>
</organism>
<accession>A0A5J4YH83</accession>
<feature type="compositionally biased region" description="Basic and acidic residues" evidence="1">
    <location>
        <begin position="29"/>
        <end position="42"/>
    </location>
</feature>
<protein>
    <submittedName>
        <fullName evidence="2">Uncharacterized protein</fullName>
    </submittedName>
</protein>
<dbReference type="EMBL" id="VRMN01000028">
    <property type="protein sequence ID" value="KAA8490412.1"/>
    <property type="molecule type" value="Genomic_DNA"/>
</dbReference>
<evidence type="ECO:0000313" key="3">
    <source>
        <dbReference type="Proteomes" id="UP000324585"/>
    </source>
</evidence>
<feature type="compositionally biased region" description="Polar residues" evidence="1">
    <location>
        <begin position="45"/>
        <end position="64"/>
    </location>
</feature>
<proteinExistence type="predicted"/>
<gene>
    <name evidence="2" type="ORF">FVE85_1201</name>
</gene>
<dbReference type="Proteomes" id="UP000324585">
    <property type="component" value="Unassembled WGS sequence"/>
</dbReference>
<evidence type="ECO:0000256" key="1">
    <source>
        <dbReference type="SAM" id="MobiDB-lite"/>
    </source>
</evidence>
<evidence type="ECO:0000313" key="2">
    <source>
        <dbReference type="EMBL" id="KAA8490412.1"/>
    </source>
</evidence>
<dbReference type="AlphaFoldDB" id="A0A5J4YH83"/>
<name>A0A5J4YH83_PORPP</name>
<keyword evidence="3" id="KW-1185">Reference proteome</keyword>